<reference evidence="4" key="3">
    <citation type="submission" date="2021-05" db="EMBL/GenBank/DDBJ databases">
        <title>Protein family content uncovers lineage relationships and bacterial pathway maintenance mechanisms in DPANN archaea.</title>
        <authorList>
            <person name="Castelle C.J."/>
            <person name="Meheust R."/>
            <person name="Jaffe A.L."/>
            <person name="Seitz K."/>
            <person name="Gong X."/>
            <person name="Baker B.J."/>
            <person name="Banfield J.F."/>
        </authorList>
    </citation>
    <scope>NUCLEOTIDE SEQUENCE</scope>
    <source>
        <strain evidence="4">RIFCSPLOWO2_01_FULL_43_13</strain>
    </source>
</reference>
<keyword evidence="1" id="KW-0812">Transmembrane</keyword>
<gene>
    <name evidence="2" type="ORF">HA222_01915</name>
    <name evidence="3" type="ORF">HA227_00975</name>
    <name evidence="4" type="ORF">J4478_01900</name>
</gene>
<protein>
    <recommendedName>
        <fullName evidence="7">Yip1 domain-containing protein</fullName>
    </recommendedName>
</protein>
<evidence type="ECO:0000313" key="3">
    <source>
        <dbReference type="EMBL" id="HIH32801.1"/>
    </source>
</evidence>
<feature type="transmembrane region" description="Helical" evidence="1">
    <location>
        <begin position="58"/>
        <end position="81"/>
    </location>
</feature>
<sequence length="217" mass="23602">MALKDVNGFNPLEVFFHPKKTVEAALEFPNIYTAVALILAPWVLGVIAFLAFGLNASFASISARIAIAVGVFFFQAVLIYLVAKGFEGKGKNLFEGVVSAFSLTQMIPIVLTIFMFLALLFNPSIAGFVKEWAAGDMLTIDLVDNTFNALASNIISGFIFLLIGAILVIYLGFLVLYLNYLVIKQSTKASVFVSIVLMLVVFIISSLVQQVLEGLVF</sequence>
<evidence type="ECO:0000313" key="5">
    <source>
        <dbReference type="Proteomes" id="UP000527315"/>
    </source>
</evidence>
<feature type="transmembrane region" description="Helical" evidence="1">
    <location>
        <begin position="190"/>
        <end position="212"/>
    </location>
</feature>
<evidence type="ECO:0000256" key="1">
    <source>
        <dbReference type="SAM" id="Phobius"/>
    </source>
</evidence>
<reference evidence="3 6" key="1">
    <citation type="journal article" date="2020" name="bioRxiv">
        <title>A rank-normalized archaeal taxonomy based on genome phylogeny resolves widespread incomplete and uneven classifications.</title>
        <authorList>
            <person name="Rinke C."/>
            <person name="Chuvochina M."/>
            <person name="Mussig A.J."/>
            <person name="Chaumeil P.-A."/>
            <person name="Waite D.W."/>
            <person name="Whitman W.B."/>
            <person name="Parks D.H."/>
            <person name="Hugenholtz P."/>
        </authorList>
    </citation>
    <scope>NUCLEOTIDE SEQUENCE</scope>
    <source>
        <strain evidence="3">UBA10036</strain>
    </source>
</reference>
<evidence type="ECO:0000313" key="4">
    <source>
        <dbReference type="EMBL" id="MBS3058132.1"/>
    </source>
</evidence>
<dbReference type="AlphaFoldDB" id="A0A7J4KRZ7"/>
<reference evidence="4" key="2">
    <citation type="submission" date="2021-03" db="EMBL/GenBank/DDBJ databases">
        <authorList>
            <person name="Jaffe A."/>
        </authorList>
    </citation>
    <scope>NUCLEOTIDE SEQUENCE</scope>
    <source>
        <strain evidence="4">RIFCSPLOWO2_01_FULL_43_13</strain>
    </source>
</reference>
<comment type="caution">
    <text evidence="3">The sequence shown here is derived from an EMBL/GenBank/DDBJ whole genome shotgun (WGS) entry which is preliminary data.</text>
</comment>
<dbReference type="Proteomes" id="UP000590964">
    <property type="component" value="Unassembled WGS sequence"/>
</dbReference>
<proteinExistence type="predicted"/>
<dbReference type="EMBL" id="JAGVWB010000011">
    <property type="protein sequence ID" value="MBS3058132.1"/>
    <property type="molecule type" value="Genomic_DNA"/>
</dbReference>
<dbReference type="EMBL" id="DUFJ01000025">
    <property type="protein sequence ID" value="HIH32801.1"/>
    <property type="molecule type" value="Genomic_DNA"/>
</dbReference>
<dbReference type="EMBL" id="DUFW01000027">
    <property type="protein sequence ID" value="HIH21403.1"/>
    <property type="molecule type" value="Genomic_DNA"/>
</dbReference>
<feature type="transmembrane region" description="Helical" evidence="1">
    <location>
        <begin position="93"/>
        <end position="121"/>
    </location>
</feature>
<accession>A0A7J4KRZ7</accession>
<dbReference type="Proteomes" id="UP000680185">
    <property type="component" value="Unassembled WGS sequence"/>
</dbReference>
<keyword evidence="1" id="KW-0472">Membrane</keyword>
<organism evidence="3 5">
    <name type="scientific">Candidatus Iainarchaeum sp</name>
    <dbReference type="NCBI Taxonomy" id="3101447"/>
    <lineage>
        <taxon>Archaea</taxon>
        <taxon>Candidatus Iainarchaeota</taxon>
        <taxon>Candidatus Iainarchaeia</taxon>
        <taxon>Candidatus Iainarchaeales</taxon>
        <taxon>Candidatus Iainarchaeaceae</taxon>
        <taxon>Candidatus Iainarchaeum</taxon>
    </lineage>
</organism>
<evidence type="ECO:0000313" key="6">
    <source>
        <dbReference type="Proteomes" id="UP000590964"/>
    </source>
</evidence>
<evidence type="ECO:0008006" key="7">
    <source>
        <dbReference type="Google" id="ProtNLM"/>
    </source>
</evidence>
<name>A0A7J4KRZ7_9ARCH</name>
<evidence type="ECO:0000313" key="2">
    <source>
        <dbReference type="EMBL" id="HIH21403.1"/>
    </source>
</evidence>
<keyword evidence="1" id="KW-1133">Transmembrane helix</keyword>
<feature type="transmembrane region" description="Helical" evidence="1">
    <location>
        <begin position="31"/>
        <end position="52"/>
    </location>
</feature>
<dbReference type="Proteomes" id="UP000527315">
    <property type="component" value="Unassembled WGS sequence"/>
</dbReference>
<feature type="transmembrane region" description="Helical" evidence="1">
    <location>
        <begin position="154"/>
        <end position="178"/>
    </location>
</feature>